<dbReference type="OrthoDB" id="5593939at2"/>
<keyword evidence="2" id="KW-1185">Reference proteome</keyword>
<evidence type="ECO:0000313" key="1">
    <source>
        <dbReference type="EMBL" id="RBP08212.1"/>
    </source>
</evidence>
<reference evidence="1 2" key="1">
    <citation type="submission" date="2018-06" db="EMBL/GenBank/DDBJ databases">
        <title>Genomic Encyclopedia of Type Strains, Phase IV (KMG-IV): sequencing the most valuable type-strain genomes for metagenomic binning, comparative biology and taxonomic classification.</title>
        <authorList>
            <person name="Goeker M."/>
        </authorList>
    </citation>
    <scope>NUCLEOTIDE SEQUENCE [LARGE SCALE GENOMIC DNA]</scope>
    <source>
        <strain evidence="1 2">DSM 24875</strain>
    </source>
</reference>
<name>A0A366F0M0_9HYPH</name>
<evidence type="ECO:0000313" key="2">
    <source>
        <dbReference type="Proteomes" id="UP000253529"/>
    </source>
</evidence>
<comment type="caution">
    <text evidence="1">The sequence shown here is derived from an EMBL/GenBank/DDBJ whole genome shotgun (WGS) entry which is preliminary data.</text>
</comment>
<dbReference type="AlphaFoldDB" id="A0A366F0M0"/>
<dbReference type="EMBL" id="QNRK01000026">
    <property type="protein sequence ID" value="RBP08212.1"/>
    <property type="molecule type" value="Genomic_DNA"/>
</dbReference>
<sequence>MGVLSSWKNKAGGPFGTAGDWSGGAVPGATTDADLPALGVAYTVTSSTNETVDFLEVDPNATLNLTGGVFTVFGTSAWYSNAYLLGTIHVGAGATLNFGEAGSPSGDSAEINGSGTLNIGSTGALARLQVLAPWMGLFNGATVALSGNAQIGGATTGGGNTLENKNGTISGSGQIGNGAGATGGNGLILLNDHNGVINANGAAALVLNTGANAIGNQGLLENTGTGGLTIASLLYQDGRLLDTGTGALTLDADVEGLGTLTVAKGAVAVLNIGGISLNGVITVASGGKIATTSGNTAAVGANNAYVGDVLSGTIENAGTIAVANNSTLNLNASVYNSGAGGLSLAGSTLEVFNNGASVYGGTVTLSNSAQNLIDSNLEGQQLSDYATINGAGTIGDSWLRLYVAPTGVVNADDSVGLTIVGDSSAVAAGSESSDYSAGTVETTGAGGLTIGGAFGNAGYLIASGAGALTLNGAQVSSGGGVVETIGSGSVVLDNNAAISHQAYLSISSGGKVGTTSGDSLDVLEDKVLNNGTVTVANNSTLVVDDHWTGAGAVDLNGSTAATGVDIAAGQIWTLLGGGTIVLGGAENSILSGPGASSTNGATLNNRGDTIEGSGVIGDASMTINNAVGATIDATGPGGLTLNSAPFNATTSTTFLNNGGTIQSDSAAGLTIDTAIYNAGALIADAGSKIVAKGAVYGGGVTDINGSGSVEFAATADNDVHFGGGSGGTLILDNYGAPNATSPFYGNVYGLAAGDSIDLRDFAYASGHMALGANASFGTLDGGLSVSNGTQTSSYLFLQGNYSAAYLSANNLAWSFTSDGHQIGTTGQTGTEITLVSVKPV</sequence>
<organism evidence="1 2">
    <name type="scientific">Roseiarcus fermentans</name>
    <dbReference type="NCBI Taxonomy" id="1473586"/>
    <lineage>
        <taxon>Bacteria</taxon>
        <taxon>Pseudomonadati</taxon>
        <taxon>Pseudomonadota</taxon>
        <taxon>Alphaproteobacteria</taxon>
        <taxon>Hyphomicrobiales</taxon>
        <taxon>Roseiarcaceae</taxon>
        <taxon>Roseiarcus</taxon>
    </lineage>
</organism>
<accession>A0A366F0M0</accession>
<dbReference type="Proteomes" id="UP000253529">
    <property type="component" value="Unassembled WGS sequence"/>
</dbReference>
<gene>
    <name evidence="1" type="ORF">DFR50_12657</name>
</gene>
<proteinExistence type="predicted"/>
<protein>
    <submittedName>
        <fullName evidence="1">Uncharacterized protein</fullName>
    </submittedName>
</protein>
<dbReference type="RefSeq" id="WP_113891251.1">
    <property type="nucleotide sequence ID" value="NZ_QNRK01000026.1"/>
</dbReference>